<evidence type="ECO:0000313" key="3">
    <source>
        <dbReference type="Proteomes" id="UP000632849"/>
    </source>
</evidence>
<reference evidence="2" key="1">
    <citation type="journal article" date="2014" name="Int. J. Syst. Evol. Microbiol.">
        <title>Complete genome sequence of Corynebacterium casei LMG S-19264T (=DSM 44701T), isolated from a smear-ripened cheese.</title>
        <authorList>
            <consortium name="US DOE Joint Genome Institute (JGI-PGF)"/>
            <person name="Walter F."/>
            <person name="Albersmeier A."/>
            <person name="Kalinowski J."/>
            <person name="Ruckert C."/>
        </authorList>
    </citation>
    <scope>NUCLEOTIDE SEQUENCE</scope>
    <source>
        <strain evidence="2">JCM 4122</strain>
    </source>
</reference>
<gene>
    <name evidence="2" type="ORF">GCM10017667_40220</name>
</gene>
<keyword evidence="3" id="KW-1185">Reference proteome</keyword>
<reference evidence="2" key="2">
    <citation type="submission" date="2020-09" db="EMBL/GenBank/DDBJ databases">
        <authorList>
            <person name="Sun Q."/>
            <person name="Ohkuma M."/>
        </authorList>
    </citation>
    <scope>NUCLEOTIDE SEQUENCE</scope>
    <source>
        <strain evidence="2">JCM 4122</strain>
    </source>
</reference>
<dbReference type="EMBL" id="BNBE01000002">
    <property type="protein sequence ID" value="GHG05361.1"/>
    <property type="molecule type" value="Genomic_DNA"/>
</dbReference>
<evidence type="ECO:0000256" key="1">
    <source>
        <dbReference type="SAM" id="MobiDB-lite"/>
    </source>
</evidence>
<comment type="caution">
    <text evidence="2">The sequence shown here is derived from an EMBL/GenBank/DDBJ whole genome shotgun (WGS) entry which is preliminary data.</text>
</comment>
<dbReference type="AlphaFoldDB" id="A0A919BPW6"/>
<proteinExistence type="predicted"/>
<evidence type="ECO:0000313" key="2">
    <source>
        <dbReference type="EMBL" id="GHG05361.1"/>
    </source>
</evidence>
<sequence length="156" mass="16770">MRTERKGRTALWAKALGAVLLAAVVALIAAFAVSGRSEADREHDAFEATQKDARLFAARLLTNKGRTPTDQDIRDALDETPGFGVLVETRPTTDGTRLLVQFSRPYERSLVLFGPADTMATRCFTIDLPSTGPSGPRVKAHRPKEPCGTVAGSTSS</sequence>
<dbReference type="Proteomes" id="UP000632849">
    <property type="component" value="Unassembled WGS sequence"/>
</dbReference>
<accession>A0A919BPW6</accession>
<feature type="region of interest" description="Disordered" evidence="1">
    <location>
        <begin position="130"/>
        <end position="156"/>
    </location>
</feature>
<organism evidence="2 3">
    <name type="scientific">Streptomyces filamentosus</name>
    <name type="common">Streptomyces roseosporus</name>
    <dbReference type="NCBI Taxonomy" id="67294"/>
    <lineage>
        <taxon>Bacteria</taxon>
        <taxon>Bacillati</taxon>
        <taxon>Actinomycetota</taxon>
        <taxon>Actinomycetes</taxon>
        <taxon>Kitasatosporales</taxon>
        <taxon>Streptomycetaceae</taxon>
        <taxon>Streptomyces</taxon>
    </lineage>
</organism>
<protein>
    <submittedName>
        <fullName evidence="2">Uncharacterized protein</fullName>
    </submittedName>
</protein>
<name>A0A919BPW6_STRFL</name>